<dbReference type="Proteomes" id="UP000801492">
    <property type="component" value="Unassembled WGS sequence"/>
</dbReference>
<evidence type="ECO:0000256" key="3">
    <source>
        <dbReference type="ARBA" id="ARBA00022448"/>
    </source>
</evidence>
<keyword evidence="5" id="KW-0769">Symport</keyword>
<feature type="transmembrane region" description="Helical" evidence="10">
    <location>
        <begin position="65"/>
        <end position="84"/>
    </location>
</feature>
<dbReference type="GO" id="GO:0006865">
    <property type="term" value="P:amino acid transport"/>
    <property type="evidence" value="ECO:0007669"/>
    <property type="project" value="TreeGrafter"/>
</dbReference>
<keyword evidence="6 10" id="KW-1133">Transmembrane helix</keyword>
<evidence type="ECO:0000256" key="5">
    <source>
        <dbReference type="ARBA" id="ARBA00022847"/>
    </source>
</evidence>
<dbReference type="PROSITE" id="PS50267">
    <property type="entry name" value="NA_NEUROTRAN_SYMP_3"/>
    <property type="match status" value="1"/>
</dbReference>
<gene>
    <name evidence="11" type="ORF">ILUMI_20347</name>
</gene>
<feature type="transmembrane region" description="Helical" evidence="10">
    <location>
        <begin position="230"/>
        <end position="250"/>
    </location>
</feature>
<evidence type="ECO:0000256" key="10">
    <source>
        <dbReference type="SAM" id="Phobius"/>
    </source>
</evidence>
<dbReference type="Pfam" id="PF00209">
    <property type="entry name" value="SNF"/>
    <property type="match status" value="1"/>
</dbReference>
<keyword evidence="4 10" id="KW-0812">Transmembrane</keyword>
<keyword evidence="8" id="KW-0479">Metal-binding</keyword>
<dbReference type="GO" id="GO:0005886">
    <property type="term" value="C:plasma membrane"/>
    <property type="evidence" value="ECO:0007669"/>
    <property type="project" value="TreeGrafter"/>
</dbReference>
<protein>
    <submittedName>
        <fullName evidence="11">Uncharacterized protein</fullName>
    </submittedName>
</protein>
<dbReference type="InterPro" id="IPR037272">
    <property type="entry name" value="SNS_sf"/>
</dbReference>
<feature type="transmembrane region" description="Helical" evidence="10">
    <location>
        <begin position="105"/>
        <end position="123"/>
    </location>
</feature>
<dbReference type="EMBL" id="VTPC01089502">
    <property type="protein sequence ID" value="KAF2885826.1"/>
    <property type="molecule type" value="Genomic_DNA"/>
</dbReference>
<evidence type="ECO:0000256" key="1">
    <source>
        <dbReference type="ARBA" id="ARBA00004141"/>
    </source>
</evidence>
<keyword evidence="3" id="KW-0813">Transport</keyword>
<keyword evidence="9" id="KW-1015">Disulfide bond</keyword>
<evidence type="ECO:0000256" key="8">
    <source>
        <dbReference type="PIRSR" id="PIRSR600175-1"/>
    </source>
</evidence>
<keyword evidence="7 10" id="KW-0472">Membrane</keyword>
<keyword evidence="8" id="KW-0915">Sodium</keyword>
<dbReference type="GO" id="GO:0035725">
    <property type="term" value="P:sodium ion transmembrane transport"/>
    <property type="evidence" value="ECO:0007669"/>
    <property type="project" value="TreeGrafter"/>
</dbReference>
<organism evidence="11 12">
    <name type="scientific">Ignelater luminosus</name>
    <name type="common">Cucubano</name>
    <name type="synonym">Pyrophorus luminosus</name>
    <dbReference type="NCBI Taxonomy" id="2038154"/>
    <lineage>
        <taxon>Eukaryota</taxon>
        <taxon>Metazoa</taxon>
        <taxon>Ecdysozoa</taxon>
        <taxon>Arthropoda</taxon>
        <taxon>Hexapoda</taxon>
        <taxon>Insecta</taxon>
        <taxon>Pterygota</taxon>
        <taxon>Neoptera</taxon>
        <taxon>Endopterygota</taxon>
        <taxon>Coleoptera</taxon>
        <taxon>Polyphaga</taxon>
        <taxon>Elateriformia</taxon>
        <taxon>Elateroidea</taxon>
        <taxon>Elateridae</taxon>
        <taxon>Agrypninae</taxon>
        <taxon>Pyrophorini</taxon>
        <taxon>Ignelater</taxon>
    </lineage>
</organism>
<feature type="non-terminal residue" evidence="11">
    <location>
        <position position="1"/>
    </location>
</feature>
<proteinExistence type="inferred from homology"/>
<dbReference type="InterPro" id="IPR000175">
    <property type="entry name" value="Na/ntran_symport"/>
</dbReference>
<feature type="transmembrane region" description="Helical" evidence="10">
    <location>
        <begin position="24"/>
        <end position="45"/>
    </location>
</feature>
<sequence>MSLSASVTTVESSRLRRVTARSWTLYRFASNLEYVIITMGCTFTYHNLRGFVHVSDSEKESSLIHYILCYILIGLPLNYLQILMGQYSQLGAIFFKHMSPVGHGIGYAFLLNSFVWCCSYGMLMADFLMYCLACIDPELKWMVCPANSTQKCWDSKSDCMKDCINENVSISAYVYWKESYMQDPDFYPTHLTLGKPLFVRVVPLCICWSLIFALVSGGINKYKDIIRTNFYIGSIFILILLPVCFVTEGAGKGVEWMFYVNPASFLSVT</sequence>
<dbReference type="OrthoDB" id="6699552at2759"/>
<evidence type="ECO:0000256" key="4">
    <source>
        <dbReference type="ARBA" id="ARBA00022692"/>
    </source>
</evidence>
<feature type="transmembrane region" description="Helical" evidence="10">
    <location>
        <begin position="197"/>
        <end position="218"/>
    </location>
</feature>
<dbReference type="PANTHER" id="PTHR11616:SF240">
    <property type="entry name" value="BLOATED TUBULES, ISOFORM B-RELATED"/>
    <property type="match status" value="1"/>
</dbReference>
<feature type="binding site" evidence="8">
    <location>
        <position position="40"/>
    </location>
    <ligand>
        <name>Na(+)</name>
        <dbReference type="ChEBI" id="CHEBI:29101"/>
        <label>1</label>
    </ligand>
</feature>
<evidence type="ECO:0000313" key="12">
    <source>
        <dbReference type="Proteomes" id="UP000801492"/>
    </source>
</evidence>
<dbReference type="GO" id="GO:0015293">
    <property type="term" value="F:symporter activity"/>
    <property type="evidence" value="ECO:0007669"/>
    <property type="project" value="UniProtKB-KW"/>
</dbReference>
<evidence type="ECO:0000256" key="9">
    <source>
        <dbReference type="PIRSR" id="PIRSR600175-2"/>
    </source>
</evidence>
<feature type="disulfide bond" evidence="9">
    <location>
        <begin position="144"/>
        <end position="152"/>
    </location>
</feature>
<evidence type="ECO:0000313" key="11">
    <source>
        <dbReference type="EMBL" id="KAF2885826.1"/>
    </source>
</evidence>
<accession>A0A8K0G4N9</accession>
<feature type="binding site" evidence="8">
    <location>
        <position position="47"/>
    </location>
    <ligand>
        <name>Na(+)</name>
        <dbReference type="ChEBI" id="CHEBI:29101"/>
        <label>1</label>
    </ligand>
</feature>
<evidence type="ECO:0000256" key="7">
    <source>
        <dbReference type="ARBA" id="ARBA00023136"/>
    </source>
</evidence>
<keyword evidence="12" id="KW-1185">Reference proteome</keyword>
<name>A0A8K0G4N9_IGNLU</name>
<evidence type="ECO:0000256" key="2">
    <source>
        <dbReference type="ARBA" id="ARBA00006459"/>
    </source>
</evidence>
<comment type="similarity">
    <text evidence="2">Belongs to the sodium:neurotransmitter symporter (SNF) (TC 2.A.22) family.</text>
</comment>
<comment type="caution">
    <text evidence="11">The sequence shown here is derived from an EMBL/GenBank/DDBJ whole genome shotgun (WGS) entry which is preliminary data.</text>
</comment>
<dbReference type="PANTHER" id="PTHR11616">
    <property type="entry name" value="SODIUM/CHLORIDE DEPENDENT TRANSPORTER"/>
    <property type="match status" value="1"/>
</dbReference>
<comment type="subcellular location">
    <subcellularLocation>
        <location evidence="1">Membrane</location>
        <topology evidence="1">Multi-pass membrane protein</topology>
    </subcellularLocation>
</comment>
<evidence type="ECO:0000256" key="6">
    <source>
        <dbReference type="ARBA" id="ARBA00022989"/>
    </source>
</evidence>
<reference evidence="11" key="1">
    <citation type="submission" date="2019-08" db="EMBL/GenBank/DDBJ databases">
        <title>The genome of the North American firefly Photinus pyralis.</title>
        <authorList>
            <consortium name="Photinus pyralis genome working group"/>
            <person name="Fallon T.R."/>
            <person name="Sander Lower S.E."/>
            <person name="Weng J.-K."/>
        </authorList>
    </citation>
    <scope>NUCLEOTIDE SEQUENCE</scope>
    <source>
        <strain evidence="11">TRF0915ILg1</strain>
        <tissue evidence="11">Whole body</tissue>
    </source>
</reference>
<dbReference type="GO" id="GO:0046872">
    <property type="term" value="F:metal ion binding"/>
    <property type="evidence" value="ECO:0007669"/>
    <property type="project" value="UniProtKB-KW"/>
</dbReference>
<dbReference type="AlphaFoldDB" id="A0A8K0G4N9"/>
<dbReference type="SUPFAM" id="SSF161070">
    <property type="entry name" value="SNF-like"/>
    <property type="match status" value="1"/>
</dbReference>